<protein>
    <submittedName>
        <fullName evidence="2">Uncharacterized protein</fullName>
    </submittedName>
</protein>
<proteinExistence type="predicted"/>
<accession>A0AAW9R0F2</accession>
<feature type="transmembrane region" description="Helical" evidence="1">
    <location>
        <begin position="58"/>
        <end position="76"/>
    </location>
</feature>
<sequence>MFLVNRLLASDSLPSPANIQTDPLIDRPVRAIIYLGILLLVLVGVSVIGFLSRRFEYAIAFALLLSLGLIGLFFLFQNTGFL</sequence>
<comment type="caution">
    <text evidence="2">The sequence shown here is derived from an EMBL/GenBank/DDBJ whole genome shotgun (WGS) entry which is preliminary data.</text>
</comment>
<evidence type="ECO:0000313" key="3">
    <source>
        <dbReference type="Proteomes" id="UP001328733"/>
    </source>
</evidence>
<dbReference type="Proteomes" id="UP001328733">
    <property type="component" value="Unassembled WGS sequence"/>
</dbReference>
<dbReference type="RefSeq" id="WP_332867198.1">
    <property type="nucleotide sequence ID" value="NZ_JBAFSM010000057.1"/>
</dbReference>
<gene>
    <name evidence="2" type="ORF">V0288_21500</name>
</gene>
<feature type="transmembrane region" description="Helical" evidence="1">
    <location>
        <begin position="31"/>
        <end position="51"/>
    </location>
</feature>
<reference evidence="2 3" key="1">
    <citation type="submission" date="2024-01" db="EMBL/GenBank/DDBJ databases">
        <title>Genomic insights into the taxonomy and metabolism of the cyanobacterium Pannus brasiliensis CCIBt3594.</title>
        <authorList>
            <person name="Machado M."/>
            <person name="Botero N.B."/>
            <person name="Andreote A.P.D."/>
            <person name="Feitosa A.M.T."/>
            <person name="Popin R."/>
            <person name="Sivonen K."/>
            <person name="Fiore M.F."/>
        </authorList>
    </citation>
    <scope>NUCLEOTIDE SEQUENCE [LARGE SCALE GENOMIC DNA]</scope>
    <source>
        <strain evidence="2 3">CCIBt3594</strain>
    </source>
</reference>
<organism evidence="2 3">
    <name type="scientific">Pannus brasiliensis CCIBt3594</name>
    <dbReference type="NCBI Taxonomy" id="1427578"/>
    <lineage>
        <taxon>Bacteria</taxon>
        <taxon>Bacillati</taxon>
        <taxon>Cyanobacteriota</taxon>
        <taxon>Cyanophyceae</taxon>
        <taxon>Oscillatoriophycideae</taxon>
        <taxon>Chroococcales</taxon>
        <taxon>Microcystaceae</taxon>
        <taxon>Pannus</taxon>
    </lineage>
</organism>
<keyword evidence="1" id="KW-1133">Transmembrane helix</keyword>
<dbReference type="EMBL" id="JBAFSM010000057">
    <property type="protein sequence ID" value="MEG3439718.1"/>
    <property type="molecule type" value="Genomic_DNA"/>
</dbReference>
<evidence type="ECO:0000256" key="1">
    <source>
        <dbReference type="SAM" id="Phobius"/>
    </source>
</evidence>
<evidence type="ECO:0000313" key="2">
    <source>
        <dbReference type="EMBL" id="MEG3439718.1"/>
    </source>
</evidence>
<keyword evidence="3" id="KW-1185">Reference proteome</keyword>
<name>A0AAW9R0F2_9CHRO</name>
<dbReference type="AlphaFoldDB" id="A0AAW9R0F2"/>
<keyword evidence="1" id="KW-0472">Membrane</keyword>
<keyword evidence="1" id="KW-0812">Transmembrane</keyword>